<comment type="function">
    <text evidence="9">Cytochromes P450 are a group of heme-thiolate monooxygenases. They oxidize a variety of structurally unrelated compounds, including steroids, fatty acids, and xenobiotics.</text>
</comment>
<keyword evidence="10" id="KW-0812">Transmembrane</keyword>
<dbReference type="PANTHER" id="PTHR24289">
    <property type="entry name" value="STEROID 17-ALPHA-HYDROXYLASE/17,20 LYASE"/>
    <property type="match status" value="1"/>
</dbReference>
<dbReference type="PRINTS" id="PR01683">
    <property type="entry name" value="EP450ICYP1A"/>
</dbReference>
<evidence type="ECO:0000256" key="3">
    <source>
        <dbReference type="ARBA" id="ARBA00022617"/>
    </source>
</evidence>
<feature type="transmembrane region" description="Helical" evidence="10">
    <location>
        <begin position="118"/>
        <end position="135"/>
    </location>
</feature>
<dbReference type="InterPro" id="IPR036396">
    <property type="entry name" value="Cyt_P450_sf"/>
</dbReference>
<organism evidence="11 12">
    <name type="scientific">Ranitomeya imitator</name>
    <name type="common">mimic poison frog</name>
    <dbReference type="NCBI Taxonomy" id="111125"/>
    <lineage>
        <taxon>Eukaryota</taxon>
        <taxon>Metazoa</taxon>
        <taxon>Chordata</taxon>
        <taxon>Craniata</taxon>
        <taxon>Vertebrata</taxon>
        <taxon>Euteleostomi</taxon>
        <taxon>Amphibia</taxon>
        <taxon>Batrachia</taxon>
        <taxon>Anura</taxon>
        <taxon>Neobatrachia</taxon>
        <taxon>Hyloidea</taxon>
        <taxon>Dendrobatidae</taxon>
        <taxon>Dendrobatinae</taxon>
        <taxon>Ranitomeya</taxon>
    </lineage>
</organism>
<dbReference type="Proteomes" id="UP001176940">
    <property type="component" value="Unassembled WGS sequence"/>
</dbReference>
<dbReference type="InterPro" id="IPR017972">
    <property type="entry name" value="Cyt_P450_CS"/>
</dbReference>
<evidence type="ECO:0000256" key="4">
    <source>
        <dbReference type="ARBA" id="ARBA00022723"/>
    </source>
</evidence>
<name>A0ABN9MN60_9NEOB</name>
<keyword evidence="9" id="KW-0256">Endoplasmic reticulum</keyword>
<evidence type="ECO:0000256" key="10">
    <source>
        <dbReference type="SAM" id="Phobius"/>
    </source>
</evidence>
<dbReference type="InterPro" id="IPR002401">
    <property type="entry name" value="Cyt_P450_E_grp-I"/>
</dbReference>
<keyword evidence="10" id="KW-1133">Transmembrane helix</keyword>
<comment type="similarity">
    <text evidence="2 8">Belongs to the cytochrome P450 family.</text>
</comment>
<protein>
    <recommendedName>
        <fullName evidence="9">Cytochrome P450 1A</fullName>
        <ecNumber evidence="9">1.14.14.1</ecNumber>
    </recommendedName>
</protein>
<comment type="caution">
    <text evidence="11">The sequence shown here is derived from an EMBL/GenBank/DDBJ whole genome shotgun (WGS) entry which is preliminary data.</text>
</comment>
<evidence type="ECO:0000256" key="8">
    <source>
        <dbReference type="RuleBase" id="RU000461"/>
    </source>
</evidence>
<keyword evidence="3 8" id="KW-0349">Heme</keyword>
<keyword evidence="9" id="KW-0492">Microsome</keyword>
<dbReference type="PANTHER" id="PTHR24289:SF22">
    <property type="entry name" value="CYTOCHROME P450 1A"/>
    <property type="match status" value="1"/>
</dbReference>
<dbReference type="Pfam" id="PF00067">
    <property type="entry name" value="p450"/>
    <property type="match status" value="1"/>
</dbReference>
<evidence type="ECO:0000256" key="2">
    <source>
        <dbReference type="ARBA" id="ARBA00010617"/>
    </source>
</evidence>
<dbReference type="InterPro" id="IPR008066">
    <property type="entry name" value="Cyt_P450_E_grp-I_CYP1"/>
</dbReference>
<keyword evidence="6 8" id="KW-0408">Iron</keyword>
<keyword evidence="10" id="KW-0472">Membrane</keyword>
<dbReference type="PRINTS" id="PR00385">
    <property type="entry name" value="P450"/>
</dbReference>
<reference evidence="11" key="1">
    <citation type="submission" date="2023-07" db="EMBL/GenBank/DDBJ databases">
        <authorList>
            <person name="Stuckert A."/>
        </authorList>
    </citation>
    <scope>NUCLEOTIDE SEQUENCE</scope>
</reference>
<keyword evidence="12" id="KW-1185">Reference proteome</keyword>
<evidence type="ECO:0000313" key="12">
    <source>
        <dbReference type="Proteomes" id="UP001176940"/>
    </source>
</evidence>
<dbReference type="PRINTS" id="PR00463">
    <property type="entry name" value="EP450I"/>
</dbReference>
<comment type="subcellular location">
    <subcellularLocation>
        <location evidence="1">Endomembrane system</location>
    </subcellularLocation>
    <subcellularLocation>
        <location evidence="9">Endoplasmic reticulum membrane</location>
        <topology evidence="9">Peripheral membrane protein</topology>
    </subcellularLocation>
    <subcellularLocation>
        <location evidence="9">Microsome membrane</location>
        <topology evidence="9">Peripheral membrane protein</topology>
    </subcellularLocation>
</comment>
<evidence type="ECO:0000256" key="1">
    <source>
        <dbReference type="ARBA" id="ARBA00004308"/>
    </source>
</evidence>
<proteinExistence type="inferred from homology"/>
<keyword evidence="4 8" id="KW-0479">Metal-binding</keyword>
<evidence type="ECO:0000256" key="7">
    <source>
        <dbReference type="ARBA" id="ARBA00023033"/>
    </source>
</evidence>
<sequence length="613" mass="70135">MLSFDPTNDSSQQRCDSSVTCLSPACDLSDCCAGVLTLAEDSCRAVTQPDLLLLGLVGLQKPVTPQSLLKKRKKRKKTEEDRRKKRDYKWVRFLLVESDIPALTCQVANYFLGDLLSFEMVALLILSTLFLILTLKRKRRMSLPGPRALPIFGNFFQIGGQAHISLTEMRKTYGDVFLIKLGMMPVVVVSGFETVKKVLGKQGEHFANRPNMYSFSLLANGKSMTFSEKYGETWKIHKKVMRNALRTLSKSDADSMNCSCRLEEYVCAEASDLVDTMQEMSKDHGSFNPSPLVILTVANVICALCFGKRYNHNDREFLRIIELNNEVQKVSGAGLLADFIPVFKFLPSKSLNELKKFTQTFNNFIAKSVQEHYGSHDQNNIRDITDALIKLCNDRNTTDKNYKLSNEQIIATVNDIFGAGFDTITSALLWCMLYLLKFPEMQEKIQKEIDEIIGTSRLPRFEDRKDLHYTEAFINEVLRHSSFVPFTIPHCTTMDTILNGYWLPKDTSVFINFFQVNHDQTVWKDANMFIPERFLDQSGHIDKSLMEKVFIFGMGVRKCVGEDIARNEMFIFLTTILQHFKLFKDSELDVDLTPVFGLTMKPKHFNIRIEDRI</sequence>
<evidence type="ECO:0000256" key="9">
    <source>
        <dbReference type="RuleBase" id="RU368045"/>
    </source>
</evidence>
<evidence type="ECO:0000256" key="6">
    <source>
        <dbReference type="ARBA" id="ARBA00023004"/>
    </source>
</evidence>
<feature type="transmembrane region" description="Helical" evidence="10">
    <location>
        <begin position="173"/>
        <end position="192"/>
    </location>
</feature>
<dbReference type="InterPro" id="IPR001128">
    <property type="entry name" value="Cyt_P450"/>
</dbReference>
<keyword evidence="5 8" id="KW-0560">Oxidoreductase</keyword>
<dbReference type="SUPFAM" id="SSF48264">
    <property type="entry name" value="Cytochrome P450"/>
    <property type="match status" value="1"/>
</dbReference>
<accession>A0ABN9MN60</accession>
<evidence type="ECO:0000256" key="5">
    <source>
        <dbReference type="ARBA" id="ARBA00023002"/>
    </source>
</evidence>
<dbReference type="EC" id="1.14.14.1" evidence="9"/>
<dbReference type="EMBL" id="CAUEEQ010079042">
    <property type="protein sequence ID" value="CAJ0968205.1"/>
    <property type="molecule type" value="Genomic_DNA"/>
</dbReference>
<evidence type="ECO:0000313" key="11">
    <source>
        <dbReference type="EMBL" id="CAJ0968205.1"/>
    </source>
</evidence>
<keyword evidence="7 8" id="KW-0503">Monooxygenase</keyword>
<dbReference type="Gene3D" id="1.10.630.10">
    <property type="entry name" value="Cytochrome P450"/>
    <property type="match status" value="1"/>
</dbReference>
<dbReference type="PROSITE" id="PS00086">
    <property type="entry name" value="CYTOCHROME_P450"/>
    <property type="match status" value="1"/>
</dbReference>
<comment type="cofactor">
    <cofactor evidence="9">
        <name>heme</name>
        <dbReference type="ChEBI" id="CHEBI:30413"/>
    </cofactor>
</comment>
<gene>
    <name evidence="11" type="ORF">RIMI_LOCUS22901027</name>
</gene>